<reference evidence="1" key="2">
    <citation type="submission" date="2023-01" db="EMBL/GenBank/DDBJ databases">
        <authorList>
            <person name="Sun Q."/>
            <person name="Evtushenko L."/>
        </authorList>
    </citation>
    <scope>NUCLEOTIDE SEQUENCE</scope>
    <source>
        <strain evidence="1">VKM Ac-2007</strain>
    </source>
</reference>
<protein>
    <submittedName>
        <fullName evidence="1">Uncharacterized protein</fullName>
    </submittedName>
</protein>
<comment type="caution">
    <text evidence="1">The sequence shown here is derived from an EMBL/GenBank/DDBJ whole genome shotgun (WGS) entry which is preliminary data.</text>
</comment>
<evidence type="ECO:0000313" key="1">
    <source>
        <dbReference type="EMBL" id="GLK12182.1"/>
    </source>
</evidence>
<dbReference type="Pfam" id="PF19892">
    <property type="entry name" value="DUF6365"/>
    <property type="match status" value="1"/>
</dbReference>
<dbReference type="RefSeq" id="WP_271220530.1">
    <property type="nucleotide sequence ID" value="NZ_BAAAVD010000004.1"/>
</dbReference>
<evidence type="ECO:0000313" key="2">
    <source>
        <dbReference type="Proteomes" id="UP001143474"/>
    </source>
</evidence>
<name>A0A9W6I4Z1_9ACTN</name>
<gene>
    <name evidence="1" type="ORF">GCM10017600_55910</name>
</gene>
<organism evidence="1 2">
    <name type="scientific">Streptosporangium carneum</name>
    <dbReference type="NCBI Taxonomy" id="47481"/>
    <lineage>
        <taxon>Bacteria</taxon>
        <taxon>Bacillati</taxon>
        <taxon>Actinomycetota</taxon>
        <taxon>Actinomycetes</taxon>
        <taxon>Streptosporangiales</taxon>
        <taxon>Streptosporangiaceae</taxon>
        <taxon>Streptosporangium</taxon>
    </lineage>
</organism>
<dbReference type="SUPFAM" id="SSF53756">
    <property type="entry name" value="UDP-Glycosyltransferase/glycogen phosphorylase"/>
    <property type="match status" value="1"/>
</dbReference>
<dbReference type="Proteomes" id="UP001143474">
    <property type="component" value="Unassembled WGS sequence"/>
</dbReference>
<sequence>MRLLFFAMSSAGYGETLIGMSLARQLRPAGIECHFVIEPMSEKLLRGSGFPYTVLDRSMGGFAALIVDDVVSSFRPEAIVLSDYFTFCGIFPKRYGLDPWFIDRYNLPIIPIDIWEWANTAFSVDVFHGKAMPVNRRILDMPAHLRPVPVCHLDQGPQTFPFRLWEGNERVSRRTRAHLRETFGIEREDRMVLLAVAGWQQDKYADDNGDRMAEQVPELLVHYLRQLPPSARFILVGSVPPVLEALTDRAHVIPACSPNRFNVLLGSVDLVLTLNLGATTLARAVLSDIPGVVLTNRFDVPEKPDIDQVEAELGGLSEDVRSWLSRTLPMYPFRMWPLGFHSFLDPVVAGNPYLSTFAHAELLDEPAVLSALHGVLYDRGVQDDLARNRAAYLETLTAHPATPEVFASAARRVGLVL</sequence>
<dbReference type="AlphaFoldDB" id="A0A9W6I4Z1"/>
<keyword evidence="2" id="KW-1185">Reference proteome</keyword>
<accession>A0A9W6I4Z1</accession>
<dbReference type="InterPro" id="IPR045945">
    <property type="entry name" value="DUF6365"/>
</dbReference>
<proteinExistence type="predicted"/>
<reference evidence="1" key="1">
    <citation type="journal article" date="2014" name="Int. J. Syst. Evol. Microbiol.">
        <title>Complete genome sequence of Corynebacterium casei LMG S-19264T (=DSM 44701T), isolated from a smear-ripened cheese.</title>
        <authorList>
            <consortium name="US DOE Joint Genome Institute (JGI-PGF)"/>
            <person name="Walter F."/>
            <person name="Albersmeier A."/>
            <person name="Kalinowski J."/>
            <person name="Ruckert C."/>
        </authorList>
    </citation>
    <scope>NUCLEOTIDE SEQUENCE</scope>
    <source>
        <strain evidence="1">VKM Ac-2007</strain>
    </source>
</reference>
<dbReference type="EMBL" id="BSEV01000015">
    <property type="protein sequence ID" value="GLK12182.1"/>
    <property type="molecule type" value="Genomic_DNA"/>
</dbReference>